<evidence type="ECO:0000313" key="1">
    <source>
        <dbReference type="EMBL" id="GIL29016.1"/>
    </source>
</evidence>
<comment type="caution">
    <text evidence="1">The sequence shown here is derived from an EMBL/GenBank/DDBJ whole genome shotgun (WGS) entry which is preliminary data.</text>
</comment>
<sequence>MLACPRFVDRDSSITIGIDDALPDPASVSDYRGRRLVKATSEAVTAVAIPTFISVLTSAVKGGDGEGTLRIAAVEINAAKLLLAHEPNLDPALRTELEMVAGARVGTVVHVKVLHAARHLDPQVERVREHETARVAAPGLEIGLSL</sequence>
<reference evidence="2" key="1">
    <citation type="journal article" date="2021" name="Int. J. Syst. Evol. Microbiol.">
        <title>Actinocatenispora comari sp. nov., an endophytic actinomycete isolated from aerial parts of Comarum salesowianum.</title>
        <authorList>
            <person name="Oyunbileg N."/>
            <person name="Iizaka Y."/>
            <person name="Hamada M."/>
            <person name="Davaapurev B.O."/>
            <person name="Fukumoto A."/>
            <person name="Tsetseg B."/>
            <person name="Kato F."/>
            <person name="Tamura T."/>
            <person name="Batkhuu J."/>
            <person name="Anzai Y."/>
        </authorList>
    </citation>
    <scope>NUCLEOTIDE SEQUENCE [LARGE SCALE GENOMIC DNA]</scope>
    <source>
        <strain evidence="2">NUM-2625</strain>
    </source>
</reference>
<dbReference type="Proteomes" id="UP000614996">
    <property type="component" value="Unassembled WGS sequence"/>
</dbReference>
<organism evidence="1 2">
    <name type="scientific">Actinocatenispora comari</name>
    <dbReference type="NCBI Taxonomy" id="2807577"/>
    <lineage>
        <taxon>Bacteria</taxon>
        <taxon>Bacillati</taxon>
        <taxon>Actinomycetota</taxon>
        <taxon>Actinomycetes</taxon>
        <taxon>Micromonosporales</taxon>
        <taxon>Micromonosporaceae</taxon>
        <taxon>Actinocatenispora</taxon>
    </lineage>
</organism>
<protein>
    <submittedName>
        <fullName evidence="1">Uncharacterized protein</fullName>
    </submittedName>
</protein>
<dbReference type="EMBL" id="BOPO01000084">
    <property type="protein sequence ID" value="GIL29016.1"/>
    <property type="molecule type" value="Genomic_DNA"/>
</dbReference>
<name>A0A8J4ELZ3_9ACTN</name>
<dbReference type="AlphaFoldDB" id="A0A8J4ELZ3"/>
<gene>
    <name evidence="1" type="ORF">NUM_42700</name>
</gene>
<evidence type="ECO:0000313" key="2">
    <source>
        <dbReference type="Proteomes" id="UP000614996"/>
    </source>
</evidence>
<keyword evidence="2" id="KW-1185">Reference proteome</keyword>
<accession>A0A8J4ELZ3</accession>
<proteinExistence type="predicted"/>